<proteinExistence type="predicted"/>
<gene>
    <name evidence="5" type="ORF">B1B_00211</name>
</gene>
<feature type="non-terminal residue" evidence="5">
    <location>
        <position position="235"/>
    </location>
</feature>
<dbReference type="PROSITE" id="PS50893">
    <property type="entry name" value="ABC_TRANSPORTER_2"/>
    <property type="match status" value="1"/>
</dbReference>
<dbReference type="EMBL" id="AUZY01000164">
    <property type="protein sequence ID" value="EQD79429.1"/>
    <property type="molecule type" value="Genomic_DNA"/>
</dbReference>
<reference evidence="5" key="2">
    <citation type="journal article" date="2014" name="ISME J.">
        <title>Microbial stratification in low pH oxic and suboxic macroscopic growths along an acid mine drainage.</title>
        <authorList>
            <person name="Mendez-Garcia C."/>
            <person name="Mesa V."/>
            <person name="Sprenger R.R."/>
            <person name="Richter M."/>
            <person name="Diez M.S."/>
            <person name="Solano J."/>
            <person name="Bargiela R."/>
            <person name="Golyshina O.V."/>
            <person name="Manteca A."/>
            <person name="Ramos J.L."/>
            <person name="Gallego J.R."/>
            <person name="Llorente I."/>
            <person name="Martins Dos Santos V.A."/>
            <person name="Jensen O.N."/>
            <person name="Pelaez A.I."/>
            <person name="Sanchez J."/>
            <person name="Ferrer M."/>
        </authorList>
    </citation>
    <scope>NUCLEOTIDE SEQUENCE</scope>
</reference>
<organism evidence="5">
    <name type="scientific">mine drainage metagenome</name>
    <dbReference type="NCBI Taxonomy" id="410659"/>
    <lineage>
        <taxon>unclassified sequences</taxon>
        <taxon>metagenomes</taxon>
        <taxon>ecological metagenomes</taxon>
    </lineage>
</organism>
<dbReference type="InterPro" id="IPR050093">
    <property type="entry name" value="ABC_SmlMolc_Importer"/>
</dbReference>
<sequence length="235" mass="25313">MTAEGPVLEVRALRAGSGKFALGPIDLTLPPGEVLAVLGPNGAGKSTLLRVLAGLEPASAGSIRLGAEELGGLPPQRRRVGLVFQDLALFPQRTVEQNVAYGLTLRGPWTGEKERTLRDLLHQFNLTALADRLPQALSGGERQRVALARALAPAPRLLLLDEPLAAADPRRRRELQGELSEWLRLSGVPAIYVTHDLEEALLLGDRLLMLWEGRVLRAGPAPEVLGDPGDPRVAW</sequence>
<evidence type="ECO:0000256" key="1">
    <source>
        <dbReference type="ARBA" id="ARBA00022448"/>
    </source>
</evidence>
<protein>
    <submittedName>
        <fullName evidence="5">Spermidine/putrescine ABC transporter ATPase subunit</fullName>
    </submittedName>
</protein>
<dbReference type="PROSITE" id="PS00211">
    <property type="entry name" value="ABC_TRANSPORTER_1"/>
    <property type="match status" value="1"/>
</dbReference>
<dbReference type="Gene3D" id="3.40.50.300">
    <property type="entry name" value="P-loop containing nucleotide triphosphate hydrolases"/>
    <property type="match status" value="1"/>
</dbReference>
<dbReference type="Pfam" id="PF00005">
    <property type="entry name" value="ABC_tran"/>
    <property type="match status" value="1"/>
</dbReference>
<dbReference type="SUPFAM" id="SSF52540">
    <property type="entry name" value="P-loop containing nucleoside triphosphate hydrolases"/>
    <property type="match status" value="1"/>
</dbReference>
<dbReference type="InterPro" id="IPR003439">
    <property type="entry name" value="ABC_transporter-like_ATP-bd"/>
</dbReference>
<feature type="domain" description="ABC transporter" evidence="4">
    <location>
        <begin position="7"/>
        <end position="234"/>
    </location>
</feature>
<dbReference type="InterPro" id="IPR003593">
    <property type="entry name" value="AAA+_ATPase"/>
</dbReference>
<keyword evidence="1" id="KW-0813">Transport</keyword>
<name>T1DDB3_9ZZZZ</name>
<evidence type="ECO:0000259" key="4">
    <source>
        <dbReference type="PROSITE" id="PS50893"/>
    </source>
</evidence>
<dbReference type="AlphaFoldDB" id="T1DDB3"/>
<dbReference type="SMART" id="SM00382">
    <property type="entry name" value="AAA"/>
    <property type="match status" value="1"/>
</dbReference>
<dbReference type="InterPro" id="IPR017871">
    <property type="entry name" value="ABC_transporter-like_CS"/>
</dbReference>
<dbReference type="PANTHER" id="PTHR42781:SF4">
    <property type="entry name" value="SPERMIDINE_PUTRESCINE IMPORT ATP-BINDING PROTEIN POTA"/>
    <property type="match status" value="1"/>
</dbReference>
<dbReference type="GO" id="GO:0005524">
    <property type="term" value="F:ATP binding"/>
    <property type="evidence" value="ECO:0007669"/>
    <property type="project" value="UniProtKB-KW"/>
</dbReference>
<evidence type="ECO:0000256" key="3">
    <source>
        <dbReference type="ARBA" id="ARBA00022840"/>
    </source>
</evidence>
<accession>T1DDB3</accession>
<comment type="caution">
    <text evidence="5">The sequence shown here is derived from an EMBL/GenBank/DDBJ whole genome shotgun (WGS) entry which is preliminary data.</text>
</comment>
<keyword evidence="3" id="KW-0067">ATP-binding</keyword>
<dbReference type="InterPro" id="IPR027417">
    <property type="entry name" value="P-loop_NTPase"/>
</dbReference>
<evidence type="ECO:0000313" key="5">
    <source>
        <dbReference type="EMBL" id="EQD79429.1"/>
    </source>
</evidence>
<keyword evidence="2" id="KW-0547">Nucleotide-binding</keyword>
<reference evidence="5" key="1">
    <citation type="submission" date="2013-08" db="EMBL/GenBank/DDBJ databases">
        <authorList>
            <person name="Mendez C."/>
            <person name="Richter M."/>
            <person name="Ferrer M."/>
            <person name="Sanchez J."/>
        </authorList>
    </citation>
    <scope>NUCLEOTIDE SEQUENCE</scope>
</reference>
<evidence type="ECO:0000256" key="2">
    <source>
        <dbReference type="ARBA" id="ARBA00022741"/>
    </source>
</evidence>
<dbReference type="GO" id="GO:0016887">
    <property type="term" value="F:ATP hydrolysis activity"/>
    <property type="evidence" value="ECO:0007669"/>
    <property type="project" value="InterPro"/>
</dbReference>
<dbReference type="PANTHER" id="PTHR42781">
    <property type="entry name" value="SPERMIDINE/PUTRESCINE IMPORT ATP-BINDING PROTEIN POTA"/>
    <property type="match status" value="1"/>
</dbReference>